<evidence type="ECO:0000256" key="4">
    <source>
        <dbReference type="ARBA" id="ARBA00023239"/>
    </source>
</evidence>
<dbReference type="EC" id="4.2.1.96" evidence="3"/>
<reference evidence="5 6" key="1">
    <citation type="submission" date="2013-03" db="EMBL/GenBank/DDBJ databases">
        <title>Salinisphaera dokdonensis CL-ES53 Genome Sequencing.</title>
        <authorList>
            <person name="Li C."/>
            <person name="Lai Q."/>
            <person name="Shao Z."/>
        </authorList>
    </citation>
    <scope>NUCLEOTIDE SEQUENCE [LARGE SCALE GENOMIC DNA]</scope>
    <source>
        <strain evidence="5 6">CL-ES53</strain>
    </source>
</reference>
<comment type="similarity">
    <text evidence="2">Belongs to the pterin-4-alpha-carbinolamine dehydratase family.</text>
</comment>
<comment type="catalytic activity">
    <reaction evidence="1">
        <text>(4aS,6R)-4a-hydroxy-L-erythro-5,6,7,8-tetrahydrobiopterin = (6R)-L-erythro-6,7-dihydrobiopterin + H2O</text>
        <dbReference type="Rhea" id="RHEA:11920"/>
        <dbReference type="ChEBI" id="CHEBI:15377"/>
        <dbReference type="ChEBI" id="CHEBI:15642"/>
        <dbReference type="ChEBI" id="CHEBI:43120"/>
        <dbReference type="EC" id="4.2.1.96"/>
    </reaction>
</comment>
<proteinExistence type="inferred from homology"/>
<gene>
    <name evidence="5" type="primary">phhB</name>
    <name evidence="5" type="ORF">SADO_00855</name>
</gene>
<dbReference type="Gene3D" id="3.30.1360.20">
    <property type="entry name" value="Transcriptional coactivator/pterin dehydratase"/>
    <property type="match status" value="1"/>
</dbReference>
<dbReference type="PANTHER" id="PTHR12599:SF0">
    <property type="entry name" value="PTERIN-4-ALPHA-CARBINOLAMINE DEHYDRATASE"/>
    <property type="match status" value="1"/>
</dbReference>
<sequence>MTSLADQHCAPCNADTPVLDEDATRTHLAALSDRWEIDDTGRLVARIKFKNYYRIQAFVNAVAYIAHRESHHPEITFGYNTCRIELITHAIEGLSENDFISAAKIDALLD</sequence>
<keyword evidence="6" id="KW-1185">Reference proteome</keyword>
<dbReference type="InterPro" id="IPR036428">
    <property type="entry name" value="PCD_sf"/>
</dbReference>
<comment type="caution">
    <text evidence="5">The sequence shown here is derived from an EMBL/GenBank/DDBJ whole genome shotgun (WGS) entry which is preliminary data.</text>
</comment>
<evidence type="ECO:0000313" key="6">
    <source>
        <dbReference type="Proteomes" id="UP001460888"/>
    </source>
</evidence>
<keyword evidence="4 5" id="KW-0456">Lyase</keyword>
<dbReference type="InterPro" id="IPR001533">
    <property type="entry name" value="Pterin_deHydtase"/>
</dbReference>
<dbReference type="Proteomes" id="UP001460888">
    <property type="component" value="Unassembled WGS sequence"/>
</dbReference>
<organism evidence="5 6">
    <name type="scientific">Salinisphaera dokdonensis CL-ES53</name>
    <dbReference type="NCBI Taxonomy" id="1304272"/>
    <lineage>
        <taxon>Bacteria</taxon>
        <taxon>Pseudomonadati</taxon>
        <taxon>Pseudomonadota</taxon>
        <taxon>Gammaproteobacteria</taxon>
        <taxon>Salinisphaerales</taxon>
        <taxon>Salinisphaeraceae</taxon>
        <taxon>Salinisphaera</taxon>
    </lineage>
</organism>
<dbReference type="EMBL" id="APND01000001">
    <property type="protein sequence ID" value="MES1927761.1"/>
    <property type="molecule type" value="Genomic_DNA"/>
</dbReference>
<protein>
    <recommendedName>
        <fullName evidence="3">4a-hydroxytetrahydrobiopterin dehydratase</fullName>
        <ecNumber evidence="3">4.2.1.96</ecNumber>
    </recommendedName>
</protein>
<dbReference type="GO" id="GO:0008124">
    <property type="term" value="F:4-alpha-hydroxytetrahydrobiopterin dehydratase activity"/>
    <property type="evidence" value="ECO:0007669"/>
    <property type="project" value="UniProtKB-EC"/>
</dbReference>
<dbReference type="PANTHER" id="PTHR12599">
    <property type="entry name" value="PTERIN-4-ALPHA-CARBINOLAMINE DEHYDRATASE"/>
    <property type="match status" value="1"/>
</dbReference>
<dbReference type="SUPFAM" id="SSF55248">
    <property type="entry name" value="PCD-like"/>
    <property type="match status" value="1"/>
</dbReference>
<name>A0ABV2AVW5_9GAMM</name>
<evidence type="ECO:0000256" key="3">
    <source>
        <dbReference type="ARBA" id="ARBA00013252"/>
    </source>
</evidence>
<dbReference type="CDD" id="cd00913">
    <property type="entry name" value="PCD_DCoH_subfamily_a"/>
    <property type="match status" value="1"/>
</dbReference>
<dbReference type="Pfam" id="PF01329">
    <property type="entry name" value="Pterin_4a"/>
    <property type="match status" value="1"/>
</dbReference>
<evidence type="ECO:0000256" key="2">
    <source>
        <dbReference type="ARBA" id="ARBA00006472"/>
    </source>
</evidence>
<accession>A0ABV2AVW5</accession>
<evidence type="ECO:0000313" key="5">
    <source>
        <dbReference type="EMBL" id="MES1927761.1"/>
    </source>
</evidence>
<dbReference type="RefSeq" id="WP_353108429.1">
    <property type="nucleotide sequence ID" value="NZ_APND01000001.1"/>
</dbReference>
<evidence type="ECO:0000256" key="1">
    <source>
        <dbReference type="ARBA" id="ARBA00001554"/>
    </source>
</evidence>